<organism evidence="1">
    <name type="scientific">Blastocystis hominis</name>
    <dbReference type="NCBI Taxonomy" id="12968"/>
    <lineage>
        <taxon>Eukaryota</taxon>
        <taxon>Sar</taxon>
        <taxon>Stramenopiles</taxon>
        <taxon>Bigyra</taxon>
        <taxon>Opalozoa</taxon>
        <taxon>Opalinata</taxon>
        <taxon>Blastocystidae</taxon>
        <taxon>Blastocystis</taxon>
    </lineage>
</organism>
<dbReference type="GeneID" id="24919985"/>
<dbReference type="AlphaFoldDB" id="D8M350"/>
<dbReference type="RefSeq" id="XP_012896821.1">
    <property type="nucleotide sequence ID" value="XM_013041367.1"/>
</dbReference>
<name>D8M350_BLAHO</name>
<reference evidence="1" key="1">
    <citation type="submission" date="2010-02" db="EMBL/GenBank/DDBJ databases">
        <title>Sequencing and annotation of the Blastocystis hominis genome.</title>
        <authorList>
            <person name="Wincker P."/>
        </authorList>
    </citation>
    <scope>NUCLEOTIDE SEQUENCE</scope>
    <source>
        <strain evidence="1">Singapore isolate B</strain>
    </source>
</reference>
<sequence length="253" mass="28832">MKRHFRHRNVALALRNLVRLTKTSRRKLSEELRDLEIAESHISKLRNVLIRGLSNRSLHGIENLSNGAIRILFQIIQIEIIPKSSHASAQVLLTNVILRRAVAHVSIMMSIARSHHVDVDISGKIREHGSRMASLHEPHPLTVQLLLVRSLKSTDQSSRANIITTNTNDIITTMVNEISEHSILRSSIQYLRILLTSRLFHSLSVSRKNSQEHFLVDFVISVINMIKASIFSPITISVISRISENHSRIRVIW</sequence>
<keyword evidence="2" id="KW-1185">Reference proteome</keyword>
<dbReference type="InParanoid" id="D8M350"/>
<accession>D8M350</accession>
<evidence type="ECO:0000313" key="1">
    <source>
        <dbReference type="EMBL" id="CBK22773.2"/>
    </source>
</evidence>
<dbReference type="Proteomes" id="UP000008312">
    <property type="component" value="Unassembled WGS sequence"/>
</dbReference>
<protein>
    <submittedName>
        <fullName evidence="1">Uncharacterized protein</fullName>
    </submittedName>
</protein>
<proteinExistence type="predicted"/>
<dbReference type="EMBL" id="FN668650">
    <property type="protein sequence ID" value="CBK22773.2"/>
    <property type="molecule type" value="Genomic_DNA"/>
</dbReference>
<evidence type="ECO:0000313" key="2">
    <source>
        <dbReference type="Proteomes" id="UP000008312"/>
    </source>
</evidence>
<gene>
    <name evidence="1" type="ORF">GSBLH_T00002847001</name>
</gene>